<evidence type="ECO:0000313" key="2">
    <source>
        <dbReference type="EMBL" id="MDG5976745.1"/>
    </source>
</evidence>
<evidence type="ECO:0000259" key="1">
    <source>
        <dbReference type="PROSITE" id="PS51819"/>
    </source>
</evidence>
<dbReference type="InterPro" id="IPR029068">
    <property type="entry name" value="Glyas_Bleomycin-R_OHBP_Dase"/>
</dbReference>
<dbReference type="EMBL" id="AOGK01000014">
    <property type="protein sequence ID" value="MDG5976745.1"/>
    <property type="molecule type" value="Genomic_DNA"/>
</dbReference>
<name>A0A9X4S9I6_9BURK</name>
<reference evidence="2" key="1">
    <citation type="submission" date="2013-01" db="EMBL/GenBank/DDBJ databases">
        <title>Genome draft of Hydrogenophaga taeniospiralis 2K1.</title>
        <authorList>
            <person name="Gomila M."/>
            <person name="Lalucat J."/>
        </authorList>
    </citation>
    <scope>NUCLEOTIDE SEQUENCE</scope>
    <source>
        <strain evidence="2">CCUG 15921</strain>
    </source>
</reference>
<dbReference type="AlphaFoldDB" id="A0A9X4S9I6"/>
<dbReference type="InterPro" id="IPR004360">
    <property type="entry name" value="Glyas_Fos-R_dOase_dom"/>
</dbReference>
<feature type="domain" description="VOC" evidence="1">
    <location>
        <begin position="10"/>
        <end position="137"/>
    </location>
</feature>
<sequence length="146" mass="15810">MSTTTVPMCAVVHFEMPYRDRERAARFYAAAFGWTHQMLGPEMGEYMLVNTAPPGARPPMPPEAALGSINGGLFPFKADWPMQHPSVVIGVDDIRAAMQRVRGAGGEVIGEPMSIPGVGDYVVFRDTEGNHNSMMQPTMPGTDCPA</sequence>
<dbReference type="PANTHER" id="PTHR33993">
    <property type="entry name" value="GLYOXALASE-RELATED"/>
    <property type="match status" value="1"/>
</dbReference>
<dbReference type="Proteomes" id="UP001152876">
    <property type="component" value="Unassembled WGS sequence"/>
</dbReference>
<comment type="caution">
    <text evidence="2">The sequence shown here is derived from an EMBL/GenBank/DDBJ whole genome shotgun (WGS) entry which is preliminary data.</text>
</comment>
<protein>
    <submittedName>
        <fullName evidence="2">Glyoxalase/bleomycin resistance protein/dioxygenase</fullName>
    </submittedName>
</protein>
<dbReference type="Gene3D" id="3.10.180.10">
    <property type="entry name" value="2,3-Dihydroxybiphenyl 1,2-Dioxygenase, domain 1"/>
    <property type="match status" value="1"/>
</dbReference>
<organism evidence="2 3">
    <name type="scientific">Hydrogenophaga taeniospiralis CCUG 15921</name>
    <dbReference type="NCBI Taxonomy" id="1281780"/>
    <lineage>
        <taxon>Bacteria</taxon>
        <taxon>Pseudomonadati</taxon>
        <taxon>Pseudomonadota</taxon>
        <taxon>Betaproteobacteria</taxon>
        <taxon>Burkholderiales</taxon>
        <taxon>Comamonadaceae</taxon>
        <taxon>Hydrogenophaga</taxon>
    </lineage>
</organism>
<dbReference type="PROSITE" id="PS51819">
    <property type="entry name" value="VOC"/>
    <property type="match status" value="1"/>
</dbReference>
<proteinExistence type="predicted"/>
<dbReference type="InterPro" id="IPR037523">
    <property type="entry name" value="VOC_core"/>
</dbReference>
<accession>A0A9X4S9I6</accession>
<dbReference type="InterPro" id="IPR052164">
    <property type="entry name" value="Anthracycline_SecMetBiosynth"/>
</dbReference>
<evidence type="ECO:0000313" key="3">
    <source>
        <dbReference type="Proteomes" id="UP001152876"/>
    </source>
</evidence>
<dbReference type="RefSeq" id="WP_218017305.1">
    <property type="nucleotide sequence ID" value="NZ_AOGK01000014.1"/>
</dbReference>
<dbReference type="Pfam" id="PF00903">
    <property type="entry name" value="Glyoxalase"/>
    <property type="match status" value="1"/>
</dbReference>
<keyword evidence="3" id="KW-1185">Reference proteome</keyword>
<gene>
    <name evidence="2" type="ORF">H010_15864</name>
</gene>
<dbReference type="SUPFAM" id="SSF54593">
    <property type="entry name" value="Glyoxalase/Bleomycin resistance protein/Dihydroxybiphenyl dioxygenase"/>
    <property type="match status" value="1"/>
</dbReference>